<keyword evidence="2" id="KW-0449">Lipoprotein</keyword>
<dbReference type="AlphaFoldDB" id="A0A814SDW5"/>
<evidence type="ECO:0000256" key="2">
    <source>
        <dbReference type="RuleBase" id="RU363116"/>
    </source>
</evidence>
<dbReference type="Proteomes" id="UP000663829">
    <property type="component" value="Unassembled WGS sequence"/>
</dbReference>
<keyword evidence="2" id="KW-1133">Transmembrane helix</keyword>
<dbReference type="SUPFAM" id="SSF54518">
    <property type="entry name" value="Tubby C-terminal domain-like"/>
    <property type="match status" value="1"/>
</dbReference>
<dbReference type="InterPro" id="IPR005552">
    <property type="entry name" value="Scramblase"/>
</dbReference>
<dbReference type="Proteomes" id="UP000681722">
    <property type="component" value="Unassembled WGS sequence"/>
</dbReference>
<dbReference type="GO" id="GO:0017128">
    <property type="term" value="F:phospholipid scramblase activity"/>
    <property type="evidence" value="ECO:0007669"/>
    <property type="project" value="InterPro"/>
</dbReference>
<keyword evidence="2" id="KW-0564">Palmitate</keyword>
<evidence type="ECO:0000256" key="1">
    <source>
        <dbReference type="ARBA" id="ARBA00005350"/>
    </source>
</evidence>
<evidence type="ECO:0000313" key="3">
    <source>
        <dbReference type="EMBL" id="CAF1145091.1"/>
    </source>
</evidence>
<dbReference type="PANTHER" id="PTHR23248">
    <property type="entry name" value="PHOSPHOLIPID SCRAMBLASE-RELATED"/>
    <property type="match status" value="1"/>
</dbReference>
<dbReference type="GO" id="GO:0005886">
    <property type="term" value="C:plasma membrane"/>
    <property type="evidence" value="ECO:0007669"/>
    <property type="project" value="TreeGrafter"/>
</dbReference>
<evidence type="ECO:0000313" key="4">
    <source>
        <dbReference type="EMBL" id="CAF1264931.1"/>
    </source>
</evidence>
<protein>
    <recommendedName>
        <fullName evidence="2">Phospholipid scramblase</fullName>
    </recommendedName>
</protein>
<dbReference type="OrthoDB" id="191150at2759"/>
<feature type="transmembrane region" description="Helical" evidence="2">
    <location>
        <begin position="228"/>
        <end position="245"/>
    </location>
</feature>
<organism evidence="3 7">
    <name type="scientific">Didymodactylos carnosus</name>
    <dbReference type="NCBI Taxonomy" id="1234261"/>
    <lineage>
        <taxon>Eukaryota</taxon>
        <taxon>Metazoa</taxon>
        <taxon>Spiralia</taxon>
        <taxon>Gnathifera</taxon>
        <taxon>Rotifera</taxon>
        <taxon>Eurotatoria</taxon>
        <taxon>Bdelloidea</taxon>
        <taxon>Philodinida</taxon>
        <taxon>Philodinidae</taxon>
        <taxon>Didymodactylos</taxon>
    </lineage>
</organism>
<name>A0A814SDW5_9BILA</name>
<reference evidence="3" key="1">
    <citation type="submission" date="2021-02" db="EMBL/GenBank/DDBJ databases">
        <authorList>
            <person name="Nowell W R."/>
        </authorList>
    </citation>
    <scope>NUCLEOTIDE SEQUENCE</scope>
</reference>
<dbReference type="Proteomes" id="UP000682733">
    <property type="component" value="Unassembled WGS sequence"/>
</dbReference>
<sequence length="252" mass="28128">MFQNIVTVQPPPTVWMTKPPNGNALSYLQDLDSLLAKQVVSLTQMITGFDTQIKFGIFNSSGQQVFYAFEESDTCERMCCGKQRGFVLHIVDNTNQEIIRIRRDFKCFSGSCFGWFACCNACIHEVIVESPPGVVIGTVRQKCSFCRPHFDLKDATGNKILSIIGPYCVCDGPYCCCCENKFTLFGSDDVKEIGAIHKKYAGFINEAFTGAELFTVQFPVNMDMKMKAVAIGALFLIDFVYFVHAPTRGGYI</sequence>
<dbReference type="EMBL" id="CAJNOK010017489">
    <property type="protein sequence ID" value="CAF1264931.1"/>
    <property type="molecule type" value="Genomic_DNA"/>
</dbReference>
<dbReference type="Proteomes" id="UP000677228">
    <property type="component" value="Unassembled WGS sequence"/>
</dbReference>
<comment type="cofactor">
    <cofactor evidence="2">
        <name>Ca(2+)</name>
        <dbReference type="ChEBI" id="CHEBI:29108"/>
    </cofactor>
</comment>
<keyword evidence="7" id="KW-1185">Reference proteome</keyword>
<dbReference type="EMBL" id="CAJNOQ010006716">
    <property type="protein sequence ID" value="CAF1145091.1"/>
    <property type="molecule type" value="Genomic_DNA"/>
</dbReference>
<keyword evidence="2" id="KW-0106">Calcium</keyword>
<gene>
    <name evidence="3" type="ORF">GPM918_LOCUS20887</name>
    <name evidence="4" type="ORF">OVA965_LOCUS26905</name>
    <name evidence="5" type="ORF">SRO942_LOCUS20884</name>
    <name evidence="6" type="ORF">TMI583_LOCUS27648</name>
</gene>
<evidence type="ECO:0000313" key="6">
    <source>
        <dbReference type="EMBL" id="CAF4071194.1"/>
    </source>
</evidence>
<dbReference type="InterPro" id="IPR025659">
    <property type="entry name" value="Tubby-like_C"/>
</dbReference>
<dbReference type="Pfam" id="PF03803">
    <property type="entry name" value="Scramblase"/>
    <property type="match status" value="1"/>
</dbReference>
<dbReference type="EMBL" id="CAJOBC010006716">
    <property type="protein sequence ID" value="CAF3908709.1"/>
    <property type="molecule type" value="Genomic_DNA"/>
</dbReference>
<dbReference type="EMBL" id="CAJOBA010039047">
    <property type="protein sequence ID" value="CAF4071194.1"/>
    <property type="molecule type" value="Genomic_DNA"/>
</dbReference>
<proteinExistence type="inferred from homology"/>
<evidence type="ECO:0000313" key="7">
    <source>
        <dbReference type="Proteomes" id="UP000663829"/>
    </source>
</evidence>
<comment type="function">
    <text evidence="2">May mediate accelerated ATP-independent bidirectional transbilayer migration of phospholipids upon binding calcium ions that results in a loss of phospholipid asymmetry in the plasma membrane.</text>
</comment>
<dbReference type="PANTHER" id="PTHR23248:SF63">
    <property type="entry name" value="PHOSPHOLIPID SCRAMBLASE"/>
    <property type="match status" value="1"/>
</dbReference>
<evidence type="ECO:0000313" key="5">
    <source>
        <dbReference type="EMBL" id="CAF3908709.1"/>
    </source>
</evidence>
<comment type="similarity">
    <text evidence="1 2">Belongs to the phospholipid scramblase family.</text>
</comment>
<accession>A0A814SDW5</accession>
<keyword evidence="2" id="KW-0472">Membrane</keyword>
<keyword evidence="2" id="KW-0812">Transmembrane</keyword>
<comment type="caution">
    <text evidence="3">The sequence shown here is derived from an EMBL/GenBank/DDBJ whole genome shotgun (WGS) entry which is preliminary data.</text>
</comment>